<comment type="caution">
    <text evidence="3">The sequence shown here is derived from an EMBL/GenBank/DDBJ whole genome shotgun (WGS) entry which is preliminary data.</text>
</comment>
<dbReference type="SMART" id="SM00886">
    <property type="entry name" value="Dabb"/>
    <property type="match status" value="1"/>
</dbReference>
<dbReference type="PANTHER" id="PTHR33178:SF10">
    <property type="entry name" value="STRESS-RESPONSE A_B BARREL DOMAIN-CONTAINING PROTEIN"/>
    <property type="match status" value="1"/>
</dbReference>
<dbReference type="EMBL" id="ML996098">
    <property type="protein sequence ID" value="KAF2741020.1"/>
    <property type="molecule type" value="Genomic_DNA"/>
</dbReference>
<gene>
    <name evidence="3" type="ORF">EJ04DRAFT_454396</name>
</gene>
<name>A0A9P4RA96_9PLEO</name>
<protein>
    <recommendedName>
        <fullName evidence="2">Stress-response A/B barrel domain-containing protein</fullName>
    </recommendedName>
</protein>
<feature type="non-terminal residue" evidence="3">
    <location>
        <position position="108"/>
    </location>
</feature>
<dbReference type="InterPro" id="IPR011008">
    <property type="entry name" value="Dimeric_a/b-barrel"/>
</dbReference>
<feature type="domain" description="Stress-response A/B barrel" evidence="2">
    <location>
        <begin position="3"/>
        <end position="105"/>
    </location>
</feature>
<dbReference type="InterPro" id="IPR013097">
    <property type="entry name" value="Dabb"/>
</dbReference>
<dbReference type="Pfam" id="PF07876">
    <property type="entry name" value="Dabb"/>
    <property type="match status" value="1"/>
</dbReference>
<keyword evidence="4" id="KW-1185">Reference proteome</keyword>
<dbReference type="AlphaFoldDB" id="A0A9P4RA96"/>
<proteinExistence type="predicted"/>
<dbReference type="OrthoDB" id="1601230at2759"/>
<evidence type="ECO:0000313" key="4">
    <source>
        <dbReference type="Proteomes" id="UP000799444"/>
    </source>
</evidence>
<organism evidence="3 4">
    <name type="scientific">Polyplosphaeria fusca</name>
    <dbReference type="NCBI Taxonomy" id="682080"/>
    <lineage>
        <taxon>Eukaryota</taxon>
        <taxon>Fungi</taxon>
        <taxon>Dikarya</taxon>
        <taxon>Ascomycota</taxon>
        <taxon>Pezizomycotina</taxon>
        <taxon>Dothideomycetes</taxon>
        <taxon>Pleosporomycetidae</taxon>
        <taxon>Pleosporales</taxon>
        <taxon>Tetraplosphaeriaceae</taxon>
        <taxon>Polyplosphaeria</taxon>
    </lineage>
</organism>
<dbReference type="InterPro" id="IPR044662">
    <property type="entry name" value="HS1/DABB1-like"/>
</dbReference>
<accession>A0A9P4RA96</accession>
<evidence type="ECO:0000313" key="3">
    <source>
        <dbReference type="EMBL" id="KAF2741020.1"/>
    </source>
</evidence>
<sequence>MTITHIVLFQWKPTTHYSEVKEACERMLALRDTCVHPATQKRYIISSRGGRNNSVEGRQGAFTHGFVMEFENEQDRRYYIYNDPSHLAFVASVSEIMQNSKILDFEPG</sequence>
<dbReference type="Proteomes" id="UP000799444">
    <property type="component" value="Unassembled WGS sequence"/>
</dbReference>
<dbReference type="SUPFAM" id="SSF54909">
    <property type="entry name" value="Dimeric alpha+beta barrel"/>
    <property type="match status" value="1"/>
</dbReference>
<reference evidence="3" key="1">
    <citation type="journal article" date="2020" name="Stud. Mycol.">
        <title>101 Dothideomycetes genomes: a test case for predicting lifestyles and emergence of pathogens.</title>
        <authorList>
            <person name="Haridas S."/>
            <person name="Albert R."/>
            <person name="Binder M."/>
            <person name="Bloem J."/>
            <person name="Labutti K."/>
            <person name="Salamov A."/>
            <person name="Andreopoulos B."/>
            <person name="Baker S."/>
            <person name="Barry K."/>
            <person name="Bills G."/>
            <person name="Bluhm B."/>
            <person name="Cannon C."/>
            <person name="Castanera R."/>
            <person name="Culley D."/>
            <person name="Daum C."/>
            <person name="Ezra D."/>
            <person name="Gonzalez J."/>
            <person name="Henrissat B."/>
            <person name="Kuo A."/>
            <person name="Liang C."/>
            <person name="Lipzen A."/>
            <person name="Lutzoni F."/>
            <person name="Magnuson J."/>
            <person name="Mondo S."/>
            <person name="Nolan M."/>
            <person name="Ohm R."/>
            <person name="Pangilinan J."/>
            <person name="Park H.-J."/>
            <person name="Ramirez L."/>
            <person name="Alfaro M."/>
            <person name="Sun H."/>
            <person name="Tritt A."/>
            <person name="Yoshinaga Y."/>
            <person name="Zwiers L.-H."/>
            <person name="Turgeon B."/>
            <person name="Goodwin S."/>
            <person name="Spatafora J."/>
            <person name="Crous P."/>
            <person name="Grigoriev I."/>
        </authorList>
    </citation>
    <scope>NUCLEOTIDE SEQUENCE</scope>
    <source>
        <strain evidence="3">CBS 125425</strain>
    </source>
</reference>
<dbReference type="PANTHER" id="PTHR33178">
    <property type="match status" value="1"/>
</dbReference>
<dbReference type="PROSITE" id="PS51502">
    <property type="entry name" value="S_R_A_B_BARREL"/>
    <property type="match status" value="1"/>
</dbReference>
<comment type="subunit">
    <text evidence="1">Homodimer.</text>
</comment>
<evidence type="ECO:0000256" key="1">
    <source>
        <dbReference type="ARBA" id="ARBA00011738"/>
    </source>
</evidence>
<dbReference type="Gene3D" id="3.30.70.100">
    <property type="match status" value="1"/>
</dbReference>
<evidence type="ECO:0000259" key="2">
    <source>
        <dbReference type="PROSITE" id="PS51502"/>
    </source>
</evidence>